<gene>
    <name evidence="2" type="ORF">GCM10010448_53440</name>
</gene>
<accession>A0ABP6LVY9</accession>
<keyword evidence="1" id="KW-0472">Membrane</keyword>
<name>A0ABP6LVY9_9ACTN</name>
<feature type="transmembrane region" description="Helical" evidence="1">
    <location>
        <begin position="15"/>
        <end position="35"/>
    </location>
</feature>
<proteinExistence type="predicted"/>
<evidence type="ECO:0000313" key="2">
    <source>
        <dbReference type="EMBL" id="GAA3063467.1"/>
    </source>
</evidence>
<keyword evidence="3" id="KW-1185">Reference proteome</keyword>
<protein>
    <submittedName>
        <fullName evidence="2">Uncharacterized protein</fullName>
    </submittedName>
</protein>
<evidence type="ECO:0000256" key="1">
    <source>
        <dbReference type="SAM" id="Phobius"/>
    </source>
</evidence>
<dbReference type="Proteomes" id="UP001501532">
    <property type="component" value="Unassembled WGS sequence"/>
</dbReference>
<comment type="caution">
    <text evidence="2">The sequence shown here is derived from an EMBL/GenBank/DDBJ whole genome shotgun (WGS) entry which is preliminary data.</text>
</comment>
<reference evidence="3" key="1">
    <citation type="journal article" date="2019" name="Int. J. Syst. Evol. Microbiol.">
        <title>The Global Catalogue of Microorganisms (GCM) 10K type strain sequencing project: providing services to taxonomists for standard genome sequencing and annotation.</title>
        <authorList>
            <consortium name="The Broad Institute Genomics Platform"/>
            <consortium name="The Broad Institute Genome Sequencing Center for Infectious Disease"/>
            <person name="Wu L."/>
            <person name="Ma J."/>
        </authorList>
    </citation>
    <scope>NUCLEOTIDE SEQUENCE [LARGE SCALE GENOMIC DNA]</scope>
    <source>
        <strain evidence="3">JCM 9091</strain>
    </source>
</reference>
<keyword evidence="1" id="KW-0812">Transmembrane</keyword>
<sequence length="235" mass="26406">MYWIKVTTVLNMNTLGYFVLAVLSGILAVLSELIGQRLLVKINEHLPRRARRLLDVSVSAAQSAGVDRTALLAKSLLGFTRSLSRRDLAYMLHYDRFLDNSPRVAAYFAPTPSDIRGWNQDEVVELAEFFPGLLGAWNRFVALHLSLVTYAPRQDGTARSQSRGPSLHEMQLVVDDLTWRLRCILAAAVIASAGSPKAAEWAKVLERDKFVSTCPLYLDVDMEMHVMHLLWDPPK</sequence>
<evidence type="ECO:0000313" key="3">
    <source>
        <dbReference type="Proteomes" id="UP001501532"/>
    </source>
</evidence>
<dbReference type="EMBL" id="BAAAUF010000052">
    <property type="protein sequence ID" value="GAA3063467.1"/>
    <property type="molecule type" value="Genomic_DNA"/>
</dbReference>
<keyword evidence="1" id="KW-1133">Transmembrane helix</keyword>
<organism evidence="2 3">
    <name type="scientific">Streptomyces glomeratus</name>
    <dbReference type="NCBI Taxonomy" id="284452"/>
    <lineage>
        <taxon>Bacteria</taxon>
        <taxon>Bacillati</taxon>
        <taxon>Actinomycetota</taxon>
        <taxon>Actinomycetes</taxon>
        <taxon>Kitasatosporales</taxon>
        <taxon>Streptomycetaceae</taxon>
        <taxon>Streptomyces</taxon>
    </lineage>
</organism>